<feature type="transmembrane region" description="Helical" evidence="6">
    <location>
        <begin position="326"/>
        <end position="346"/>
    </location>
</feature>
<evidence type="ECO:0000313" key="9">
    <source>
        <dbReference type="Proteomes" id="UP000001072"/>
    </source>
</evidence>
<dbReference type="eggNOG" id="KOG1443">
    <property type="taxonomic scope" value="Eukaryota"/>
</dbReference>
<dbReference type="InterPro" id="IPR004853">
    <property type="entry name" value="Sugar_P_trans_dom"/>
</dbReference>
<dbReference type="InterPro" id="IPR037185">
    <property type="entry name" value="EmrE-like"/>
</dbReference>
<dbReference type="STRING" id="747676.F4R475"/>
<comment type="subcellular location">
    <subcellularLocation>
        <location evidence="1">Membrane</location>
        <topology evidence="1">Multi-pass membrane protein</topology>
    </subcellularLocation>
</comment>
<evidence type="ECO:0000313" key="8">
    <source>
        <dbReference type="EMBL" id="EGG12755.1"/>
    </source>
</evidence>
<feature type="compositionally biased region" description="Basic and acidic residues" evidence="5">
    <location>
        <begin position="426"/>
        <end position="443"/>
    </location>
</feature>
<evidence type="ECO:0000256" key="6">
    <source>
        <dbReference type="SAM" id="Phobius"/>
    </source>
</evidence>
<dbReference type="RefSeq" id="XP_007403693.1">
    <property type="nucleotide sequence ID" value="XM_007403631.1"/>
</dbReference>
<dbReference type="FunCoup" id="F4R475">
    <property type="interactions" value="394"/>
</dbReference>
<dbReference type="GO" id="GO:0016020">
    <property type="term" value="C:membrane"/>
    <property type="evidence" value="ECO:0007669"/>
    <property type="project" value="UniProtKB-SubCell"/>
</dbReference>
<reference evidence="9" key="1">
    <citation type="journal article" date="2011" name="Proc. Natl. Acad. Sci. U.S.A.">
        <title>Obligate biotrophy features unraveled by the genomic analysis of rust fungi.</title>
        <authorList>
            <person name="Duplessis S."/>
            <person name="Cuomo C.A."/>
            <person name="Lin Y.-C."/>
            <person name="Aerts A."/>
            <person name="Tisserant E."/>
            <person name="Veneault-Fourrey C."/>
            <person name="Joly D.L."/>
            <person name="Hacquard S."/>
            <person name="Amselem J."/>
            <person name="Cantarel B.L."/>
            <person name="Chiu R."/>
            <person name="Coutinho P.M."/>
            <person name="Feau N."/>
            <person name="Field M."/>
            <person name="Frey P."/>
            <person name="Gelhaye E."/>
            <person name="Goldberg J."/>
            <person name="Grabherr M.G."/>
            <person name="Kodira C.D."/>
            <person name="Kohler A."/>
            <person name="Kuees U."/>
            <person name="Lindquist E.A."/>
            <person name="Lucas S.M."/>
            <person name="Mago R."/>
            <person name="Mauceli E."/>
            <person name="Morin E."/>
            <person name="Murat C."/>
            <person name="Pangilinan J.L."/>
            <person name="Park R."/>
            <person name="Pearson M."/>
            <person name="Quesneville H."/>
            <person name="Rouhier N."/>
            <person name="Sakthikumar S."/>
            <person name="Salamov A.A."/>
            <person name="Schmutz J."/>
            <person name="Selles B."/>
            <person name="Shapiro H."/>
            <person name="Tanguay P."/>
            <person name="Tuskan G.A."/>
            <person name="Henrissat B."/>
            <person name="Van de Peer Y."/>
            <person name="Rouze P."/>
            <person name="Ellis J.G."/>
            <person name="Dodds P.N."/>
            <person name="Schein J.E."/>
            <person name="Zhong S."/>
            <person name="Hamelin R.C."/>
            <person name="Grigoriev I.V."/>
            <person name="Szabo L.J."/>
            <person name="Martin F."/>
        </authorList>
    </citation>
    <scope>NUCLEOTIDE SEQUENCE [LARGE SCALE GENOMIC DNA]</scope>
    <source>
        <strain evidence="9">98AG31 / pathotype 3-4-7</strain>
    </source>
</reference>
<keyword evidence="9" id="KW-1185">Reference proteome</keyword>
<keyword evidence="2 6" id="KW-0812">Transmembrane</keyword>
<dbReference type="EMBL" id="GL883090">
    <property type="protein sequence ID" value="EGG12755.1"/>
    <property type="molecule type" value="Genomic_DNA"/>
</dbReference>
<evidence type="ECO:0000256" key="5">
    <source>
        <dbReference type="SAM" id="MobiDB-lite"/>
    </source>
</evidence>
<evidence type="ECO:0000259" key="7">
    <source>
        <dbReference type="Pfam" id="PF03151"/>
    </source>
</evidence>
<dbReference type="AlphaFoldDB" id="F4R475"/>
<feature type="compositionally biased region" description="Polar residues" evidence="5">
    <location>
        <begin position="68"/>
        <end position="77"/>
    </location>
</feature>
<dbReference type="SUPFAM" id="SSF103481">
    <property type="entry name" value="Multidrug resistance efflux transporter EmrE"/>
    <property type="match status" value="1"/>
</dbReference>
<feature type="region of interest" description="Disordered" evidence="5">
    <location>
        <begin position="1"/>
        <end position="77"/>
    </location>
</feature>
<feature type="compositionally biased region" description="Polar residues" evidence="5">
    <location>
        <begin position="1"/>
        <end position="21"/>
    </location>
</feature>
<keyword evidence="4 6" id="KW-0472">Membrane</keyword>
<feature type="compositionally biased region" description="Low complexity" evidence="5">
    <location>
        <begin position="32"/>
        <end position="52"/>
    </location>
</feature>
<feature type="transmembrane region" description="Helical" evidence="6">
    <location>
        <begin position="222"/>
        <end position="241"/>
    </location>
</feature>
<evidence type="ECO:0000256" key="4">
    <source>
        <dbReference type="ARBA" id="ARBA00023136"/>
    </source>
</evidence>
<feature type="transmembrane region" description="Helical" evidence="6">
    <location>
        <begin position="96"/>
        <end position="116"/>
    </location>
</feature>
<sequence length="534" mass="59415">MNQEPFDKNSSNQTYSTSQYNDVEESQPLVGSQSPFPSTSTATATRPSLSSSNQIKTNSKTRSKTSHESTSSLHYQPSFNNLGSKSKEHQQFIKNVIINVMFILSWYLFATLISLYNKWMFSPDHYNFQYPLFVSSCHMLIQFILASLSLATFNSIRPTNRPSPHNYATKAAPCGIASGLDIGLSNSSLKTVTLSFYTMCKSSSLAFVLCFAFIFKLEKPTYKLTGIIALITAGVILMVSSETQFDFWGMIEILSASCMGGLRWSLTQILLDKKSMGMNSPIATIFWLAPTMGITLAICSMAFEGWNTIMSQEVFFGDLGKSLTTMGYIVTAGGLAFLMTVSEYFLIQRTSVVTLSIAGIFKEVGTIFLSTVVFHDTMTPLNISGLAITLFGIALYNVLKYQESIKSKHLDSLEDNLNHNDIALESHSISSKENEESEEKQSKVLDSMSMRSIDSNHHEILKGNYSKIDKDLKVDREIRSRSSGSESYQLVQTQFEIGEDETEEEGEGEGEEGWDKSWIVEEETGNGLVEIHSS</sequence>
<dbReference type="VEuPathDB" id="FungiDB:MELLADRAFT_46405"/>
<feature type="transmembrane region" description="Helical" evidence="6">
    <location>
        <begin position="285"/>
        <end position="306"/>
    </location>
</feature>
<feature type="region of interest" description="Disordered" evidence="5">
    <location>
        <begin position="426"/>
        <end position="445"/>
    </location>
</feature>
<dbReference type="KEGG" id="mlr:MELLADRAFT_46405"/>
<proteinExistence type="predicted"/>
<feature type="transmembrane region" description="Helical" evidence="6">
    <location>
        <begin position="128"/>
        <end position="153"/>
    </location>
</feature>
<feature type="domain" description="Sugar phosphate transporter" evidence="7">
    <location>
        <begin position="101"/>
        <end position="397"/>
    </location>
</feature>
<evidence type="ECO:0000256" key="2">
    <source>
        <dbReference type="ARBA" id="ARBA00022692"/>
    </source>
</evidence>
<dbReference type="GeneID" id="18928338"/>
<organism evidence="9">
    <name type="scientific">Melampsora larici-populina (strain 98AG31 / pathotype 3-4-7)</name>
    <name type="common">Poplar leaf rust fungus</name>
    <dbReference type="NCBI Taxonomy" id="747676"/>
    <lineage>
        <taxon>Eukaryota</taxon>
        <taxon>Fungi</taxon>
        <taxon>Dikarya</taxon>
        <taxon>Basidiomycota</taxon>
        <taxon>Pucciniomycotina</taxon>
        <taxon>Pucciniomycetes</taxon>
        <taxon>Pucciniales</taxon>
        <taxon>Melampsoraceae</taxon>
        <taxon>Melampsora</taxon>
    </lineage>
</organism>
<dbReference type="InterPro" id="IPR050186">
    <property type="entry name" value="TPT_transporter"/>
</dbReference>
<feature type="transmembrane region" description="Helical" evidence="6">
    <location>
        <begin position="381"/>
        <end position="399"/>
    </location>
</feature>
<dbReference type="Proteomes" id="UP000001072">
    <property type="component" value="Unassembled WGS sequence"/>
</dbReference>
<keyword evidence="3 6" id="KW-1133">Transmembrane helix</keyword>
<accession>F4R475</accession>
<gene>
    <name evidence="8" type="ORF">MELLADRAFT_46405</name>
</gene>
<feature type="compositionally biased region" description="Acidic residues" evidence="5">
    <location>
        <begin position="497"/>
        <end position="512"/>
    </location>
</feature>
<dbReference type="Pfam" id="PF03151">
    <property type="entry name" value="TPT"/>
    <property type="match status" value="1"/>
</dbReference>
<feature type="region of interest" description="Disordered" evidence="5">
    <location>
        <begin position="478"/>
        <end position="534"/>
    </location>
</feature>
<dbReference type="OrthoDB" id="18894at2759"/>
<feature type="transmembrane region" description="Helical" evidence="6">
    <location>
        <begin position="353"/>
        <end position="375"/>
    </location>
</feature>
<dbReference type="InParanoid" id="F4R475"/>
<dbReference type="HOGENOM" id="CLU_022332_1_0_1"/>
<protein>
    <recommendedName>
        <fullName evidence="7">Sugar phosphate transporter domain-containing protein</fullName>
    </recommendedName>
</protein>
<dbReference type="PANTHER" id="PTHR11132">
    <property type="entry name" value="SOLUTE CARRIER FAMILY 35"/>
    <property type="match status" value="1"/>
</dbReference>
<evidence type="ECO:0000256" key="1">
    <source>
        <dbReference type="ARBA" id="ARBA00004141"/>
    </source>
</evidence>
<evidence type="ECO:0000256" key="3">
    <source>
        <dbReference type="ARBA" id="ARBA00022989"/>
    </source>
</evidence>
<feature type="transmembrane region" description="Helical" evidence="6">
    <location>
        <begin position="196"/>
        <end position="215"/>
    </location>
</feature>
<name>F4R475_MELLP</name>